<dbReference type="InterPro" id="IPR006222">
    <property type="entry name" value="GCVT_N"/>
</dbReference>
<sequence>MISSDGKTRDLITSRPGSGWDFNMHRHVYHDLEAKHGPHYTVYNRRFMCVYMDDLDTDEGYWLLRTKAACLHTGEWPIEIVGPDATKLMDLLFVNNVAKVKVGRCGYGIACFDNGGLLVDGVFARLEENRYWYVQADGDFINWARAHANGMDVEIIGTYINVSQIQGPTSMDILAVAAKDGIPSPFGYFGSAWVDFGGQQVLITRTGYTNELGWEFYTEPHHDAPALWAHLEQAGAPHGMRMFGLDSMNIRRLEAGILNANSDFDETTTPYDVGLGGFVAMDKSDFIGKAALEKADKRQRLHGILCPDATPRIHGRVEWNGAVAGRVTAGAFSPYLQNGVGYALMDSAEVGPGTDVRVEGNDGQMHPAMLAETPLYDKACEIPRGKLVDIPERP</sequence>
<dbReference type="Pfam" id="PF01571">
    <property type="entry name" value="GCV_T"/>
    <property type="match status" value="1"/>
</dbReference>
<proteinExistence type="predicted"/>
<dbReference type="PIRSF" id="PIRSF006487">
    <property type="entry name" value="GcvT"/>
    <property type="match status" value="1"/>
</dbReference>
<dbReference type="RefSeq" id="WP_338548751.1">
    <property type="nucleotide sequence ID" value="NZ_CP146069.1"/>
</dbReference>
<dbReference type="SUPFAM" id="SSF103025">
    <property type="entry name" value="Folate-binding domain"/>
    <property type="match status" value="1"/>
</dbReference>
<reference evidence="3 4" key="1">
    <citation type="submission" date="2023-10" db="EMBL/GenBank/DDBJ databases">
        <title>Roseovarius strain S88 nov., isolated from a marine algae.</title>
        <authorList>
            <person name="Lee M.W."/>
            <person name="Lee J.K."/>
            <person name="Kim J.M."/>
            <person name="Choi D.G."/>
            <person name="Baek J.H."/>
            <person name="Bayburt H."/>
            <person name="Jung J.J."/>
            <person name="Han D.M."/>
            <person name="Jeon C.O."/>
        </authorList>
    </citation>
    <scope>NUCLEOTIDE SEQUENCE [LARGE SCALE GENOMIC DNA]</scope>
    <source>
        <strain evidence="3 4">S88</strain>
    </source>
</reference>
<dbReference type="Gene3D" id="3.30.1360.120">
    <property type="entry name" value="Probable tRNA modification gtpase trme, domain 1"/>
    <property type="match status" value="1"/>
</dbReference>
<dbReference type="SUPFAM" id="SSF101790">
    <property type="entry name" value="Aminomethyltransferase beta-barrel domain"/>
    <property type="match status" value="1"/>
</dbReference>
<dbReference type="InterPro" id="IPR029043">
    <property type="entry name" value="GcvT/YgfZ_C"/>
</dbReference>
<dbReference type="EMBL" id="CP146069">
    <property type="protein sequence ID" value="WWR45842.1"/>
    <property type="molecule type" value="Genomic_DNA"/>
</dbReference>
<protein>
    <submittedName>
        <fullName evidence="3">Aminomethyltransferase family protein</fullName>
    </submittedName>
</protein>
<dbReference type="PANTHER" id="PTHR43757">
    <property type="entry name" value="AMINOMETHYLTRANSFERASE"/>
    <property type="match status" value="1"/>
</dbReference>
<evidence type="ECO:0000313" key="3">
    <source>
        <dbReference type="EMBL" id="WWR45842.1"/>
    </source>
</evidence>
<dbReference type="InterPro" id="IPR028896">
    <property type="entry name" value="GcvT/YgfZ/DmdA"/>
</dbReference>
<dbReference type="PANTHER" id="PTHR43757:SF2">
    <property type="entry name" value="AMINOMETHYLTRANSFERASE, MITOCHONDRIAL"/>
    <property type="match status" value="1"/>
</dbReference>
<dbReference type="Pfam" id="PF08669">
    <property type="entry name" value="GCV_T_C"/>
    <property type="match status" value="1"/>
</dbReference>
<keyword evidence="4" id="KW-1185">Reference proteome</keyword>
<accession>A0ABZ2HHJ2</accession>
<evidence type="ECO:0000259" key="1">
    <source>
        <dbReference type="Pfam" id="PF01571"/>
    </source>
</evidence>
<name>A0ABZ2HHJ2_9RHOB</name>
<evidence type="ECO:0000313" key="4">
    <source>
        <dbReference type="Proteomes" id="UP001364156"/>
    </source>
</evidence>
<organism evidence="3 4">
    <name type="scientific">Roseovarius phycicola</name>
    <dbReference type="NCBI Taxonomy" id="3080976"/>
    <lineage>
        <taxon>Bacteria</taxon>
        <taxon>Pseudomonadati</taxon>
        <taxon>Pseudomonadota</taxon>
        <taxon>Alphaproteobacteria</taxon>
        <taxon>Rhodobacterales</taxon>
        <taxon>Roseobacteraceae</taxon>
        <taxon>Roseovarius</taxon>
    </lineage>
</organism>
<feature type="domain" description="GCVT N-terminal" evidence="1">
    <location>
        <begin position="78"/>
        <end position="283"/>
    </location>
</feature>
<dbReference type="Proteomes" id="UP001364156">
    <property type="component" value="Chromosome"/>
</dbReference>
<dbReference type="InterPro" id="IPR013977">
    <property type="entry name" value="GcvT_C"/>
</dbReference>
<dbReference type="InterPro" id="IPR027266">
    <property type="entry name" value="TrmE/GcvT-like"/>
</dbReference>
<evidence type="ECO:0000259" key="2">
    <source>
        <dbReference type="Pfam" id="PF08669"/>
    </source>
</evidence>
<feature type="domain" description="Aminomethyltransferase C-terminal" evidence="2">
    <location>
        <begin position="300"/>
        <end position="377"/>
    </location>
</feature>
<gene>
    <name evidence="3" type="ORF">RZ517_13780</name>
</gene>